<dbReference type="InterPro" id="IPR000757">
    <property type="entry name" value="Beta-glucanase-like"/>
</dbReference>
<dbReference type="Gene3D" id="2.60.120.200">
    <property type="match status" value="1"/>
</dbReference>
<organism evidence="3 4">
    <name type="scientific">Exophiala mesophila</name>
    <name type="common">Black yeast-like fungus</name>
    <dbReference type="NCBI Taxonomy" id="212818"/>
    <lineage>
        <taxon>Eukaryota</taxon>
        <taxon>Fungi</taxon>
        <taxon>Dikarya</taxon>
        <taxon>Ascomycota</taxon>
        <taxon>Pezizomycotina</taxon>
        <taxon>Eurotiomycetes</taxon>
        <taxon>Chaetothyriomycetidae</taxon>
        <taxon>Chaetothyriales</taxon>
        <taxon>Herpotrichiellaceae</taxon>
        <taxon>Exophiala</taxon>
    </lineage>
</organism>
<sequence>MKEAAALYVLGTCVLLAQGSPQNYKLVKNYTVFPTNPDNANEYFFDGFDLHSGSDAANGFVNYQDMRSALDNQLTGVFDYIYQYDDNTTKEATDLLYLGVDSRNFTPTGRPSLRLESKETFNQGLFVADIYHMPGGCGVWPAFWMLGTDGPWPDAGEIDILEGINDQTQNRLSLHTSKTLTLDNHTSPSNISFKLAGGIQNGVALTTDCNVVTSGGRGCSISSVLPEEAFGSEFNRQLGSFMVVEYTSGWIKAWQMDRALGEQIFGQNSSGYINADAQISWGTPTAVFSRNGTNLEPYFRDLRIILNTDFCGPWINGGWTTSSCASLAPTCSEYVEKNPEAFEQAFWLVKSVQIYETDSVSIDDRINDSMYRYAGRHMHRQVGAHHHRNHARDFGRRLSG</sequence>
<dbReference type="PANTHER" id="PTHR10963">
    <property type="entry name" value="GLYCOSYL HYDROLASE-RELATED"/>
    <property type="match status" value="1"/>
</dbReference>
<evidence type="ECO:0000313" key="3">
    <source>
        <dbReference type="EMBL" id="RVX67642.1"/>
    </source>
</evidence>
<dbReference type="InterPro" id="IPR050546">
    <property type="entry name" value="Glycosyl_Hydrlase_16"/>
</dbReference>
<comment type="caution">
    <text evidence="3">The sequence shown here is derived from an EMBL/GenBank/DDBJ whole genome shotgun (WGS) entry which is preliminary data.</text>
</comment>
<dbReference type="Pfam" id="PF26113">
    <property type="entry name" value="GH16_XgeA"/>
    <property type="match status" value="1"/>
</dbReference>
<dbReference type="GO" id="GO:0009251">
    <property type="term" value="P:glucan catabolic process"/>
    <property type="evidence" value="ECO:0007669"/>
    <property type="project" value="TreeGrafter"/>
</dbReference>
<dbReference type="Proteomes" id="UP000288859">
    <property type="component" value="Unassembled WGS sequence"/>
</dbReference>
<protein>
    <recommendedName>
        <fullName evidence="2">GH16 domain-containing protein</fullName>
    </recommendedName>
</protein>
<dbReference type="VEuPathDB" id="FungiDB:PV10_03248"/>
<dbReference type="SUPFAM" id="SSF49899">
    <property type="entry name" value="Concanavalin A-like lectins/glucanases"/>
    <property type="match status" value="1"/>
</dbReference>
<evidence type="ECO:0000259" key="2">
    <source>
        <dbReference type="PROSITE" id="PS51762"/>
    </source>
</evidence>
<dbReference type="GO" id="GO:0004553">
    <property type="term" value="F:hydrolase activity, hydrolyzing O-glycosyl compounds"/>
    <property type="evidence" value="ECO:0007669"/>
    <property type="project" value="InterPro"/>
</dbReference>
<dbReference type="AlphaFoldDB" id="A0A438MV59"/>
<reference evidence="3 4" key="1">
    <citation type="submission" date="2017-03" db="EMBL/GenBank/DDBJ databases">
        <title>Genomes of endolithic fungi from Antarctica.</title>
        <authorList>
            <person name="Coleine C."/>
            <person name="Masonjones S."/>
            <person name="Stajich J.E."/>
        </authorList>
    </citation>
    <scope>NUCLEOTIDE SEQUENCE [LARGE SCALE GENOMIC DNA]</scope>
    <source>
        <strain evidence="3 4">CCFEE 6314</strain>
    </source>
</reference>
<feature type="chain" id="PRO_5018969609" description="GH16 domain-containing protein" evidence="1">
    <location>
        <begin position="20"/>
        <end position="400"/>
    </location>
</feature>
<feature type="signal peptide" evidence="1">
    <location>
        <begin position="1"/>
        <end position="19"/>
    </location>
</feature>
<dbReference type="PROSITE" id="PS51762">
    <property type="entry name" value="GH16_2"/>
    <property type="match status" value="1"/>
</dbReference>
<evidence type="ECO:0000313" key="4">
    <source>
        <dbReference type="Proteomes" id="UP000288859"/>
    </source>
</evidence>
<dbReference type="EMBL" id="NAJM01000046">
    <property type="protein sequence ID" value="RVX67642.1"/>
    <property type="molecule type" value="Genomic_DNA"/>
</dbReference>
<accession>A0A438MV59</accession>
<proteinExistence type="predicted"/>
<dbReference type="InterPro" id="IPR013320">
    <property type="entry name" value="ConA-like_dom_sf"/>
</dbReference>
<keyword evidence="1" id="KW-0732">Signal</keyword>
<evidence type="ECO:0000256" key="1">
    <source>
        <dbReference type="SAM" id="SignalP"/>
    </source>
</evidence>
<dbReference type="PANTHER" id="PTHR10963:SF24">
    <property type="entry name" value="GLYCOSIDASE C21B10.07-RELATED"/>
    <property type="match status" value="1"/>
</dbReference>
<dbReference type="OrthoDB" id="192832at2759"/>
<feature type="domain" description="GH16" evidence="2">
    <location>
        <begin position="31"/>
        <end position="259"/>
    </location>
</feature>
<gene>
    <name evidence="3" type="ORF">B0A52_08171</name>
</gene>
<name>A0A438MV59_EXOME</name>